<dbReference type="InterPro" id="IPR036520">
    <property type="entry name" value="UPF0759_sf"/>
</dbReference>
<dbReference type="Pfam" id="PF01904">
    <property type="entry name" value="DUF72"/>
    <property type="match status" value="1"/>
</dbReference>
<evidence type="ECO:0000313" key="1">
    <source>
        <dbReference type="EMBL" id="GAF26054.1"/>
    </source>
</evidence>
<name>A0A0S6UF39_NEOTH</name>
<dbReference type="EMBL" id="DF238840">
    <property type="protein sequence ID" value="GAF26054.1"/>
    <property type="molecule type" value="Genomic_DNA"/>
</dbReference>
<proteinExistence type="predicted"/>
<dbReference type="Gene3D" id="3.20.20.410">
    <property type="entry name" value="Protein of unknown function UPF0759"/>
    <property type="match status" value="1"/>
</dbReference>
<dbReference type="InterPro" id="IPR002763">
    <property type="entry name" value="DUF72"/>
</dbReference>
<dbReference type="PANTHER" id="PTHR30348">
    <property type="entry name" value="UNCHARACTERIZED PROTEIN YECE"/>
    <property type="match status" value="1"/>
</dbReference>
<sequence length="286" mass="32899">MTVFNPFLASASANKPSTSNFRPPTAAIYIGTSGYSYRDWQGYFYPRGLAAKDMLPYYAREFNFTEINSSYYALPRPQNLEQMARKVPEGFIFAVKAYRTLTHDRGESVTDDSKQFRQALQPLVDQGRLGAVLLQFPYSFHNNQANREYLVRLRELLPDLPLVVEFRHAGWVHDAVRDFLARNELAYTCVDEPDLPGLPGPVVYCTATVAYVRFHGRNAAKWWRHEEAYERYDYLYTEAELKEWLPGIAYLAGQARQVFVAFNNHYHSQAVTNARMLKELLAAGQL</sequence>
<dbReference type="AlphaFoldDB" id="A0A0S6UF39"/>
<dbReference type="Proteomes" id="UP000063718">
    <property type="component" value="Unassembled WGS sequence"/>
</dbReference>
<dbReference type="SUPFAM" id="SSF117396">
    <property type="entry name" value="TM1631-like"/>
    <property type="match status" value="1"/>
</dbReference>
<dbReference type="RefSeq" id="WP_081214227.1">
    <property type="nucleotide sequence ID" value="NZ_DF238840.1"/>
</dbReference>
<gene>
    <name evidence="1" type="ORF">MTY_1391</name>
</gene>
<reference evidence="1" key="1">
    <citation type="journal article" date="2014" name="Gene">
        <title>Genome-guided analysis of transformation efficiency and carbon dioxide assimilation by Moorella thermoacetica Y72.</title>
        <authorList>
            <person name="Tsukahara K."/>
            <person name="Kita A."/>
            <person name="Nakashimada Y."/>
            <person name="Hoshino T."/>
            <person name="Murakami K."/>
        </authorList>
    </citation>
    <scope>NUCLEOTIDE SEQUENCE [LARGE SCALE GENOMIC DNA]</scope>
    <source>
        <strain evidence="1">Y72</strain>
    </source>
</reference>
<dbReference type="PANTHER" id="PTHR30348:SF13">
    <property type="entry name" value="UPF0759 PROTEIN YUNF"/>
    <property type="match status" value="1"/>
</dbReference>
<accession>A0A0S6UF39</accession>
<protein>
    <submittedName>
        <fullName evidence="1">Uncharacterized conserved protein</fullName>
    </submittedName>
</protein>
<organism evidence="1">
    <name type="scientific">Moorella thermoacetica Y72</name>
    <dbReference type="NCBI Taxonomy" id="1325331"/>
    <lineage>
        <taxon>Bacteria</taxon>
        <taxon>Bacillati</taxon>
        <taxon>Bacillota</taxon>
        <taxon>Clostridia</taxon>
        <taxon>Neomoorellales</taxon>
        <taxon>Neomoorellaceae</taxon>
        <taxon>Neomoorella</taxon>
    </lineage>
</organism>